<keyword evidence="3" id="KW-0378">Hydrolase</keyword>
<gene>
    <name evidence="3" type="ORF">GV829_11625</name>
</gene>
<dbReference type="Pfam" id="PF01979">
    <property type="entry name" value="Amidohydro_1"/>
    <property type="match status" value="1"/>
</dbReference>
<feature type="signal peptide" evidence="1">
    <location>
        <begin position="1"/>
        <end position="20"/>
    </location>
</feature>
<feature type="domain" description="Amidohydrolase-related" evidence="2">
    <location>
        <begin position="583"/>
        <end position="660"/>
    </location>
</feature>
<proteinExistence type="predicted"/>
<dbReference type="InterPro" id="IPR006680">
    <property type="entry name" value="Amidohydro-rel"/>
</dbReference>
<dbReference type="InterPro" id="IPR032466">
    <property type="entry name" value="Metal_Hydrolase"/>
</dbReference>
<dbReference type="Proteomes" id="UP000503018">
    <property type="component" value="Chromosome"/>
</dbReference>
<organism evidence="3 4">
    <name type="scientific">Sphingomonas lacunae</name>
    <dbReference type="NCBI Taxonomy" id="2698828"/>
    <lineage>
        <taxon>Bacteria</taxon>
        <taxon>Pseudomonadati</taxon>
        <taxon>Pseudomonadota</taxon>
        <taxon>Alphaproteobacteria</taxon>
        <taxon>Sphingomonadales</taxon>
        <taxon>Sphingomonadaceae</taxon>
        <taxon>Sphingomonas</taxon>
    </lineage>
</organism>
<dbReference type="RefSeq" id="WP_169946840.1">
    <property type="nucleotide sequence ID" value="NZ_CP053015.1"/>
</dbReference>
<sequence>MRFTHAAAMLLAAVSVPAMAHIDQPPPAAVSATDSEVPTPVDQLAAPPTDAEPFLLLSTAGQHGTAFRWRDANGDNLFRESMNLRGQVFEQDTRIAVNANGHITSLIIRGFTPNGNAAESYSFANGRARWSSPVDSGESAGDGAAVYSSFGGPFVASADFAERLIAAPEHRLALLPSGQARAEQIATATIGQNEIQLWAISGLALSAFPIWMDDGKFFAITSWISLMPSAAAGEMARLQQIQDEAMARRNPAFVERFGQLPSTPVAFENVRLFDSIEGAWREDQTVVVDGRLITATGPAASTPVPANARRIDGRGKTLVPGLWDAHMHMGDDASGPMLLTLGVTSARDPGADVQPALARQQRVATGQLLSPTVFTSVLIDGAGPLAAQGGVTVTSSEEAANAVRQAHDNGFRAIKFYTSMQPDWLRAGIAEAHRLGMHVHGHVPATMRAMDAIDAGYDEITHINFIAMQAMPDSVVNVSNGFARFEGPGRYARTLDLTAPPISTLITRMASEGIVSDPTLVAFAGILNAESGQVSASYAPFVGTLPPQTERAFRAGGFAPPADLTRADYQASFAKLVELVGRMQAAGVPIVAGTDGSGLELIHELELYVQAGMTPAEALQSATIRPARLVGADNSTGSITVGKEADLVLVDGDPSQRIGDLRHTLWVMTDGRLIDANALREAVGFSGPPR</sequence>
<evidence type="ECO:0000259" key="2">
    <source>
        <dbReference type="Pfam" id="PF01979"/>
    </source>
</evidence>
<dbReference type="InterPro" id="IPR051781">
    <property type="entry name" value="Metallo-dep_Hydrolase"/>
</dbReference>
<evidence type="ECO:0000256" key="1">
    <source>
        <dbReference type="SAM" id="SignalP"/>
    </source>
</evidence>
<dbReference type="InterPro" id="IPR011059">
    <property type="entry name" value="Metal-dep_hydrolase_composite"/>
</dbReference>
<dbReference type="AlphaFoldDB" id="A0A6M4AV73"/>
<dbReference type="Gene3D" id="2.30.40.10">
    <property type="entry name" value="Urease, subunit C, domain 1"/>
    <property type="match status" value="2"/>
</dbReference>
<dbReference type="KEGG" id="slan:GV829_11625"/>
<dbReference type="PANTHER" id="PTHR43135:SF3">
    <property type="entry name" value="ALPHA-D-RIBOSE 1-METHYLPHOSPHONATE 5-TRIPHOSPHATE DIPHOSPHATASE"/>
    <property type="match status" value="1"/>
</dbReference>
<accession>A0A6M4AV73</accession>
<name>A0A6M4AV73_9SPHN</name>
<feature type="chain" id="PRO_5027110824" evidence="1">
    <location>
        <begin position="21"/>
        <end position="690"/>
    </location>
</feature>
<dbReference type="PANTHER" id="PTHR43135">
    <property type="entry name" value="ALPHA-D-RIBOSE 1-METHYLPHOSPHONATE 5-TRIPHOSPHATE DIPHOSPHATASE"/>
    <property type="match status" value="1"/>
</dbReference>
<dbReference type="SUPFAM" id="SSF51338">
    <property type="entry name" value="Composite domain of metallo-dependent hydrolases"/>
    <property type="match status" value="1"/>
</dbReference>
<evidence type="ECO:0000313" key="3">
    <source>
        <dbReference type="EMBL" id="QJQ33008.1"/>
    </source>
</evidence>
<keyword evidence="1" id="KW-0732">Signal</keyword>
<reference evidence="3 4" key="1">
    <citation type="submission" date="2020-01" db="EMBL/GenBank/DDBJ databases">
        <title>Sphingomonas sp. strain CSW-10.</title>
        <authorList>
            <person name="Chen W.-M."/>
        </authorList>
    </citation>
    <scope>NUCLEOTIDE SEQUENCE [LARGE SCALE GENOMIC DNA]</scope>
    <source>
        <strain evidence="3 4">CSW-10</strain>
    </source>
</reference>
<dbReference type="Gene3D" id="3.20.20.140">
    <property type="entry name" value="Metal-dependent hydrolases"/>
    <property type="match status" value="1"/>
</dbReference>
<dbReference type="GO" id="GO:0016810">
    <property type="term" value="F:hydrolase activity, acting on carbon-nitrogen (but not peptide) bonds"/>
    <property type="evidence" value="ECO:0007669"/>
    <property type="project" value="InterPro"/>
</dbReference>
<dbReference type="SUPFAM" id="SSF51556">
    <property type="entry name" value="Metallo-dependent hydrolases"/>
    <property type="match status" value="1"/>
</dbReference>
<evidence type="ECO:0000313" key="4">
    <source>
        <dbReference type="Proteomes" id="UP000503018"/>
    </source>
</evidence>
<protein>
    <submittedName>
        <fullName evidence="3">Amidohydrolase family protein</fullName>
    </submittedName>
</protein>
<dbReference type="EMBL" id="CP053015">
    <property type="protein sequence ID" value="QJQ33008.1"/>
    <property type="molecule type" value="Genomic_DNA"/>
</dbReference>
<keyword evidence="4" id="KW-1185">Reference proteome</keyword>